<proteinExistence type="predicted"/>
<dbReference type="InterPro" id="IPR029044">
    <property type="entry name" value="Nucleotide-diphossugar_trans"/>
</dbReference>
<evidence type="ECO:0000259" key="3">
    <source>
        <dbReference type="Pfam" id="PF00535"/>
    </source>
</evidence>
<organism evidence="4">
    <name type="scientific">marine sediment metagenome</name>
    <dbReference type="NCBI Taxonomy" id="412755"/>
    <lineage>
        <taxon>unclassified sequences</taxon>
        <taxon>metagenomes</taxon>
        <taxon>ecological metagenomes</taxon>
    </lineage>
</organism>
<dbReference type="SUPFAM" id="SSF53448">
    <property type="entry name" value="Nucleotide-diphospho-sugar transferases"/>
    <property type="match status" value="1"/>
</dbReference>
<dbReference type="AlphaFoldDB" id="A0A0F9I819"/>
<evidence type="ECO:0000256" key="1">
    <source>
        <dbReference type="ARBA" id="ARBA00022676"/>
    </source>
</evidence>
<dbReference type="InterPro" id="IPR001173">
    <property type="entry name" value="Glyco_trans_2-like"/>
</dbReference>
<protein>
    <recommendedName>
        <fullName evidence="3">Glycosyltransferase 2-like domain-containing protein</fullName>
    </recommendedName>
</protein>
<gene>
    <name evidence="4" type="ORF">LCGC14_1692270</name>
</gene>
<dbReference type="Pfam" id="PF00535">
    <property type="entry name" value="Glycos_transf_2"/>
    <property type="match status" value="1"/>
</dbReference>
<sequence length="290" mass="33587">MITIGIPTYNEERVISKAINSILPQISKDDELIVVASGCIDNTIPIIRKIIRKDNRVKLIVEKERRGKSSAINKIIENAKGDIIIQTDGDVVVEMEAVLNLVKHFKNKKIGAVTGNPYPIISKDNLFYDWTMMSYRKIREIREKEVSKKTFNIHLSGYLLAFRKKALPKVPFAKGAVDVWMGKIIQENGYKLTYEPKAKVYVKAPLTIRDFINQKARVRAGFYYLPKGPRTVKREIFYLPKELLRVPITRWPKFIMSGFVYIYSWIKGYYLAKTNKSLEQIWKIPKTTKI</sequence>
<evidence type="ECO:0000313" key="4">
    <source>
        <dbReference type="EMBL" id="KKM15809.1"/>
    </source>
</evidence>
<accession>A0A0F9I819</accession>
<reference evidence="4" key="1">
    <citation type="journal article" date="2015" name="Nature">
        <title>Complex archaea that bridge the gap between prokaryotes and eukaryotes.</title>
        <authorList>
            <person name="Spang A."/>
            <person name="Saw J.H."/>
            <person name="Jorgensen S.L."/>
            <person name="Zaremba-Niedzwiedzka K."/>
            <person name="Martijn J."/>
            <person name="Lind A.E."/>
            <person name="van Eijk R."/>
            <person name="Schleper C."/>
            <person name="Guy L."/>
            <person name="Ettema T.J."/>
        </authorList>
    </citation>
    <scope>NUCLEOTIDE SEQUENCE</scope>
</reference>
<dbReference type="GO" id="GO:0016757">
    <property type="term" value="F:glycosyltransferase activity"/>
    <property type="evidence" value="ECO:0007669"/>
    <property type="project" value="UniProtKB-KW"/>
</dbReference>
<keyword evidence="2" id="KW-0808">Transferase</keyword>
<dbReference type="PANTHER" id="PTHR43630:SF1">
    <property type="entry name" value="POLY-BETA-1,6-N-ACETYL-D-GLUCOSAMINE SYNTHASE"/>
    <property type="match status" value="1"/>
</dbReference>
<comment type="caution">
    <text evidence="4">The sequence shown here is derived from an EMBL/GenBank/DDBJ whole genome shotgun (WGS) entry which is preliminary data.</text>
</comment>
<name>A0A0F9I819_9ZZZZ</name>
<dbReference type="PANTHER" id="PTHR43630">
    <property type="entry name" value="POLY-BETA-1,6-N-ACETYL-D-GLUCOSAMINE SYNTHASE"/>
    <property type="match status" value="1"/>
</dbReference>
<keyword evidence="1" id="KW-0328">Glycosyltransferase</keyword>
<dbReference type="Gene3D" id="3.90.550.10">
    <property type="entry name" value="Spore Coat Polysaccharide Biosynthesis Protein SpsA, Chain A"/>
    <property type="match status" value="1"/>
</dbReference>
<evidence type="ECO:0000256" key="2">
    <source>
        <dbReference type="ARBA" id="ARBA00022679"/>
    </source>
</evidence>
<feature type="domain" description="Glycosyltransferase 2-like" evidence="3">
    <location>
        <begin position="3"/>
        <end position="167"/>
    </location>
</feature>
<dbReference type="EMBL" id="LAZR01014819">
    <property type="protein sequence ID" value="KKM15809.1"/>
    <property type="molecule type" value="Genomic_DNA"/>
</dbReference>